<reference evidence="2 3" key="1">
    <citation type="submission" date="2021-03" db="EMBL/GenBank/DDBJ databases">
        <authorList>
            <person name="King G.J."/>
            <person name="Bancroft I."/>
            <person name="Baten A."/>
            <person name="Bloomfield J."/>
            <person name="Borpatragohain P."/>
            <person name="He Z."/>
            <person name="Irish N."/>
            <person name="Irwin J."/>
            <person name="Liu K."/>
            <person name="Mauleon R.P."/>
            <person name="Moore J."/>
            <person name="Morris R."/>
            <person name="Ostergaard L."/>
            <person name="Wang B."/>
            <person name="Wells R."/>
        </authorList>
    </citation>
    <scope>NUCLEOTIDE SEQUENCE [LARGE SCALE GENOMIC DNA]</scope>
    <source>
        <strain evidence="2">R-o-18</strain>
        <tissue evidence="2">Leaf</tissue>
    </source>
</reference>
<dbReference type="EMBL" id="JADBGQ010000005">
    <property type="protein sequence ID" value="KAG5397608.1"/>
    <property type="molecule type" value="Genomic_DNA"/>
</dbReference>
<feature type="compositionally biased region" description="Polar residues" evidence="1">
    <location>
        <begin position="214"/>
        <end position="225"/>
    </location>
</feature>
<dbReference type="Proteomes" id="UP000823674">
    <property type="component" value="Chromosome A05"/>
</dbReference>
<proteinExistence type="predicted"/>
<evidence type="ECO:0000256" key="1">
    <source>
        <dbReference type="SAM" id="MobiDB-lite"/>
    </source>
</evidence>
<name>A0ABQ7MFS9_BRACM</name>
<comment type="caution">
    <text evidence="2">The sequence shown here is derived from an EMBL/GenBank/DDBJ whole genome shotgun (WGS) entry which is preliminary data.</text>
</comment>
<evidence type="ECO:0000313" key="3">
    <source>
        <dbReference type="Proteomes" id="UP000823674"/>
    </source>
</evidence>
<gene>
    <name evidence="2" type="primary">A05g505700.1_BraROA</name>
    <name evidence="2" type="ORF">IGI04_019422</name>
</gene>
<keyword evidence="3" id="KW-1185">Reference proteome</keyword>
<evidence type="ECO:0000313" key="2">
    <source>
        <dbReference type="EMBL" id="KAG5397608.1"/>
    </source>
</evidence>
<accession>A0ABQ7MFS9</accession>
<organism evidence="2 3">
    <name type="scientific">Brassica rapa subsp. trilocularis</name>
    <dbReference type="NCBI Taxonomy" id="1813537"/>
    <lineage>
        <taxon>Eukaryota</taxon>
        <taxon>Viridiplantae</taxon>
        <taxon>Streptophyta</taxon>
        <taxon>Embryophyta</taxon>
        <taxon>Tracheophyta</taxon>
        <taxon>Spermatophyta</taxon>
        <taxon>Magnoliopsida</taxon>
        <taxon>eudicotyledons</taxon>
        <taxon>Gunneridae</taxon>
        <taxon>Pentapetalae</taxon>
        <taxon>rosids</taxon>
        <taxon>malvids</taxon>
        <taxon>Brassicales</taxon>
        <taxon>Brassicaceae</taxon>
        <taxon>Brassiceae</taxon>
        <taxon>Brassica</taxon>
    </lineage>
</organism>
<sequence>MQGSVSANHLNNFSDRFSEGSVYRMSGFDVKRNNNIWSTIKDRSSEAQRVMLTIRLERDVTVCVSGLFLNLTSGIHIYCDSETVGKEKFDNCQRNKVVKLSSSNEKNIWVIFLSDLKDNVLSFSLNRVGGTGMDMRSTAKHAYFQPENYLSSTGTPVVNVTKATISAMNALSKFPRTNRMLSRNAKLLKRNIRLVVFPKKRNFPFIHKPSSLQAAGNQPFNNNKTVAGKHAEEHTSMRHHNSAAQGGVSNDCTRYVLLVLT</sequence>
<protein>
    <submittedName>
        <fullName evidence="2">Uncharacterized protein</fullName>
    </submittedName>
</protein>
<feature type="region of interest" description="Disordered" evidence="1">
    <location>
        <begin position="214"/>
        <end position="234"/>
    </location>
</feature>